<organism evidence="15 16">
    <name type="scientific">Kaistia hirudinis</name>
    <dbReference type="NCBI Taxonomy" id="1293440"/>
    <lineage>
        <taxon>Bacteria</taxon>
        <taxon>Pseudomonadati</taxon>
        <taxon>Pseudomonadota</taxon>
        <taxon>Alphaproteobacteria</taxon>
        <taxon>Hyphomicrobiales</taxon>
        <taxon>Kaistiaceae</taxon>
        <taxon>Kaistia</taxon>
    </lineage>
</organism>
<dbReference type="HAMAP" id="MF_00188">
    <property type="entry name" value="Pept_M48_protease_HtpX"/>
    <property type="match status" value="1"/>
</dbReference>
<dbReference type="GO" id="GO:0008270">
    <property type="term" value="F:zinc ion binding"/>
    <property type="evidence" value="ECO:0007669"/>
    <property type="project" value="UniProtKB-UniRule"/>
</dbReference>
<evidence type="ECO:0000313" key="16">
    <source>
        <dbReference type="Proteomes" id="UP000553963"/>
    </source>
</evidence>
<keyword evidence="16" id="KW-1185">Reference proteome</keyword>
<dbReference type="NCBIfam" id="NF002826">
    <property type="entry name" value="PRK03001.1"/>
    <property type="match status" value="1"/>
</dbReference>
<evidence type="ECO:0000256" key="7">
    <source>
        <dbReference type="ARBA" id="ARBA00022801"/>
    </source>
</evidence>
<evidence type="ECO:0000256" key="3">
    <source>
        <dbReference type="ARBA" id="ARBA00022475"/>
    </source>
</evidence>
<keyword evidence="3 12" id="KW-1003">Cell membrane</keyword>
<sequence>MRTALLLAALTAIFMGVGYLVGGMGGMMIAFLIAAAMNIFSYWNSDKMVLSMYGAREVDERSAPEYYGIVKRLAARAGLPMPRVFVIDSPQPNAFATGRNPQNAAVAASTGLLRTLSADEVAGVMAHELAHVKHHDTLTMTITATIAGAVSMLANFVFFFGGHRDERSPFGAIGAIAAALLAPIAAMLVQMAISRTREYSADRTGAEICGEPRALASALAKIAGAAGHIPNEAAEANPATAHLFIINPLSGQRMDNLFSTHPATENRIAALMELDRQMGGTPTYSGRVDLPGGFGTRRATSGTRGPWGGSGNGASSGRGPWG</sequence>
<keyword evidence="15" id="KW-0346">Stress response</keyword>
<evidence type="ECO:0000256" key="2">
    <source>
        <dbReference type="ARBA" id="ARBA00009779"/>
    </source>
</evidence>
<keyword evidence="4 12" id="KW-0645">Protease</keyword>
<feature type="active site" evidence="12">
    <location>
        <position position="128"/>
    </location>
</feature>
<dbReference type="AlphaFoldDB" id="A0A840ARP3"/>
<dbReference type="EMBL" id="JACIDS010000003">
    <property type="protein sequence ID" value="MBB3931511.1"/>
    <property type="molecule type" value="Genomic_DNA"/>
</dbReference>
<evidence type="ECO:0000313" key="15">
    <source>
        <dbReference type="EMBL" id="MBB3931511.1"/>
    </source>
</evidence>
<evidence type="ECO:0000256" key="1">
    <source>
        <dbReference type="ARBA" id="ARBA00004651"/>
    </source>
</evidence>
<feature type="domain" description="Peptidase M48" evidence="14">
    <location>
        <begin position="68"/>
        <end position="273"/>
    </location>
</feature>
<dbReference type="Pfam" id="PF01435">
    <property type="entry name" value="Peptidase_M48"/>
    <property type="match status" value="1"/>
</dbReference>
<comment type="caution">
    <text evidence="12">Lacks conserved residue(s) required for the propagation of feature annotation.</text>
</comment>
<dbReference type="GO" id="GO:0006508">
    <property type="term" value="P:proteolysis"/>
    <property type="evidence" value="ECO:0007669"/>
    <property type="project" value="UniProtKB-KW"/>
</dbReference>
<dbReference type="PANTHER" id="PTHR43221">
    <property type="entry name" value="PROTEASE HTPX"/>
    <property type="match status" value="1"/>
</dbReference>
<keyword evidence="11 12" id="KW-0472">Membrane</keyword>
<comment type="subcellular location">
    <subcellularLocation>
        <location evidence="1 12">Cell membrane</location>
        <topology evidence="1 12">Multi-pass membrane protein</topology>
    </subcellularLocation>
</comment>
<keyword evidence="8 12" id="KW-0862">Zinc</keyword>
<feature type="compositionally biased region" description="Gly residues" evidence="13">
    <location>
        <begin position="305"/>
        <end position="322"/>
    </location>
</feature>
<gene>
    <name evidence="12" type="primary">htpX</name>
    <name evidence="15" type="ORF">GGR25_002561</name>
</gene>
<dbReference type="GO" id="GO:0004222">
    <property type="term" value="F:metalloendopeptidase activity"/>
    <property type="evidence" value="ECO:0007669"/>
    <property type="project" value="UniProtKB-UniRule"/>
</dbReference>
<proteinExistence type="inferred from homology"/>
<dbReference type="NCBIfam" id="NF002363">
    <property type="entry name" value="PRK01345.1"/>
    <property type="match status" value="1"/>
</dbReference>
<evidence type="ECO:0000256" key="4">
    <source>
        <dbReference type="ARBA" id="ARBA00022670"/>
    </source>
</evidence>
<feature type="transmembrane region" description="Helical" evidence="12">
    <location>
        <begin position="138"/>
        <end position="160"/>
    </location>
</feature>
<dbReference type="InterPro" id="IPR022919">
    <property type="entry name" value="Pept_M48_protease_HtpX"/>
</dbReference>
<dbReference type="PANTHER" id="PTHR43221:SF1">
    <property type="entry name" value="PROTEASE HTPX"/>
    <property type="match status" value="1"/>
</dbReference>
<evidence type="ECO:0000256" key="9">
    <source>
        <dbReference type="ARBA" id="ARBA00022989"/>
    </source>
</evidence>
<dbReference type="Proteomes" id="UP000553963">
    <property type="component" value="Unassembled WGS sequence"/>
</dbReference>
<keyword evidence="5 12" id="KW-0812">Transmembrane</keyword>
<protein>
    <recommendedName>
        <fullName evidence="12">Protease HtpX homolog</fullName>
        <ecNumber evidence="12">3.4.24.-</ecNumber>
    </recommendedName>
</protein>
<evidence type="ECO:0000256" key="10">
    <source>
        <dbReference type="ARBA" id="ARBA00023049"/>
    </source>
</evidence>
<evidence type="ECO:0000256" key="5">
    <source>
        <dbReference type="ARBA" id="ARBA00022692"/>
    </source>
</evidence>
<evidence type="ECO:0000256" key="13">
    <source>
        <dbReference type="SAM" id="MobiDB-lite"/>
    </source>
</evidence>
<dbReference type="InterPro" id="IPR001915">
    <property type="entry name" value="Peptidase_M48"/>
</dbReference>
<feature type="transmembrane region" description="Helical" evidence="12">
    <location>
        <begin position="172"/>
        <end position="193"/>
    </location>
</feature>
<feature type="binding site" evidence="12">
    <location>
        <position position="131"/>
    </location>
    <ligand>
        <name>Zn(2+)</name>
        <dbReference type="ChEBI" id="CHEBI:29105"/>
        <note>catalytic</note>
    </ligand>
</feature>
<evidence type="ECO:0000256" key="6">
    <source>
        <dbReference type="ARBA" id="ARBA00022723"/>
    </source>
</evidence>
<feature type="region of interest" description="Disordered" evidence="13">
    <location>
        <begin position="282"/>
        <end position="322"/>
    </location>
</feature>
<name>A0A840ARP3_9HYPH</name>
<evidence type="ECO:0000256" key="8">
    <source>
        <dbReference type="ARBA" id="ARBA00022833"/>
    </source>
</evidence>
<keyword evidence="9 12" id="KW-1133">Transmembrane helix</keyword>
<keyword evidence="6 12" id="KW-0479">Metal-binding</keyword>
<dbReference type="Gene3D" id="3.30.2010.10">
    <property type="entry name" value="Metalloproteases ('zincins'), catalytic domain"/>
    <property type="match status" value="1"/>
</dbReference>
<evidence type="ECO:0000256" key="11">
    <source>
        <dbReference type="ARBA" id="ARBA00023136"/>
    </source>
</evidence>
<dbReference type="CDD" id="cd07336">
    <property type="entry name" value="M48B_HtpX_like"/>
    <property type="match status" value="1"/>
</dbReference>
<dbReference type="GO" id="GO:0005886">
    <property type="term" value="C:plasma membrane"/>
    <property type="evidence" value="ECO:0007669"/>
    <property type="project" value="UniProtKB-SubCell"/>
</dbReference>
<dbReference type="EC" id="3.4.24.-" evidence="12"/>
<comment type="similarity">
    <text evidence="2 12">Belongs to the peptidase M48B family.</text>
</comment>
<evidence type="ECO:0000256" key="12">
    <source>
        <dbReference type="HAMAP-Rule" id="MF_00188"/>
    </source>
</evidence>
<keyword evidence="10 12" id="KW-0482">Metalloprotease</keyword>
<comment type="cofactor">
    <cofactor evidence="12">
        <name>Zn(2+)</name>
        <dbReference type="ChEBI" id="CHEBI:29105"/>
    </cofactor>
    <text evidence="12">Binds 1 zinc ion per subunit.</text>
</comment>
<feature type="binding site" evidence="12">
    <location>
        <position position="127"/>
    </location>
    <ligand>
        <name>Zn(2+)</name>
        <dbReference type="ChEBI" id="CHEBI:29105"/>
        <note>catalytic</note>
    </ligand>
</feature>
<reference evidence="15 16" key="1">
    <citation type="submission" date="2020-08" db="EMBL/GenBank/DDBJ databases">
        <title>Genomic Encyclopedia of Type Strains, Phase IV (KMG-IV): sequencing the most valuable type-strain genomes for metagenomic binning, comparative biology and taxonomic classification.</title>
        <authorList>
            <person name="Goeker M."/>
        </authorList>
    </citation>
    <scope>NUCLEOTIDE SEQUENCE [LARGE SCALE GENOMIC DNA]</scope>
    <source>
        <strain evidence="15 16">DSM 25966</strain>
    </source>
</reference>
<evidence type="ECO:0000259" key="14">
    <source>
        <dbReference type="Pfam" id="PF01435"/>
    </source>
</evidence>
<feature type="binding site" evidence="12">
    <location>
        <position position="198"/>
    </location>
    <ligand>
        <name>Zn(2+)</name>
        <dbReference type="ChEBI" id="CHEBI:29105"/>
        <note>catalytic</note>
    </ligand>
</feature>
<dbReference type="InterPro" id="IPR050083">
    <property type="entry name" value="HtpX_protease"/>
</dbReference>
<accession>A0A840ARP3</accession>
<keyword evidence="7 12" id="KW-0378">Hydrolase</keyword>
<comment type="caution">
    <text evidence="15">The sequence shown here is derived from an EMBL/GenBank/DDBJ whole genome shotgun (WGS) entry which is preliminary data.</text>
</comment>